<evidence type="ECO:0000256" key="9">
    <source>
        <dbReference type="SAM" id="Phobius"/>
    </source>
</evidence>
<evidence type="ECO:0000259" key="10">
    <source>
        <dbReference type="PROSITE" id="PS01124"/>
    </source>
</evidence>
<sequence>MRSFSFLTKLTLFGLLLSTLPVLMIGIFSYATSSNEIQKYVNEGKIQLLKQINANVEQILTTVNHTLNQTINSTALKKAVSAPLTVNDFMTYDNIRNELRHMQSFDTLVEDVVLVNVRQNWMVKNSGLYPFDRYEQHEALLGLMNGGVKESWELYPSRWFYSEESASSIGCPYTLSLTKKLPVNGLETHGFAMANIPACSLQALLSGENPADTTLVLDESYRILAHPDPSLIGRSVAATGFDRTDQMHGQSGQIQADLGGGNYSVAYYRSPYNGWTYVSFVSISSLTRESNKIGFYTLFICLLLLLAAILFVWLGSRKIYSPIQKLLLQLDDGLTGTDKRRKDEFGLIGEQLSHLFQSKSRLEKEVRQHLGQVRAYFLIKAVQGNLMPGELAEQLRRFGFEAQLSGWRRLVVLTLQIDALEETRYGKEDSELLLFAVQNIVEEMIPFSRRLTPVTVDGTAVVVLGSPDPEAEGFNSALLEIAEQLQTNVHRYLGLQISIGMSLPFDSFSRLEAGYREGLDALKHRLKLGKGIIIQYGNLNSGHPFLNLNYPTLVENELIDAIKLAEQDKARELLKQFLQPVFRAELSPQECQLALVRLLNNLLIVAQESGIQLPRAGGSLFEQLLALNTVPEIEDWFAASVVFPMIAAFRDRQEAQYQNISEQIIDLVQRCYDTDLTLEECASRLHYNANYLSSVFRKETQVSFSEYLSAYRFGMAKKWLTETDLPIKEIAAKLRYNNPQNFIRSFRKQEGMTPGQYRERKLRA</sequence>
<dbReference type="SUPFAM" id="SSF46689">
    <property type="entry name" value="Homeodomain-like"/>
    <property type="match status" value="2"/>
</dbReference>
<accession>A0ABV9F8N5</accession>
<dbReference type="Gene3D" id="1.10.10.60">
    <property type="entry name" value="Homeodomain-like"/>
    <property type="match status" value="2"/>
</dbReference>
<dbReference type="PANTHER" id="PTHR43280">
    <property type="entry name" value="ARAC-FAMILY TRANSCRIPTIONAL REGULATOR"/>
    <property type="match status" value="1"/>
</dbReference>
<dbReference type="PROSITE" id="PS01124">
    <property type="entry name" value="HTH_ARAC_FAMILY_2"/>
    <property type="match status" value="1"/>
</dbReference>
<protein>
    <submittedName>
        <fullName evidence="11">Helix-turn-helix domain-containing protein</fullName>
    </submittedName>
</protein>
<reference evidence="12" key="1">
    <citation type="journal article" date="2019" name="Int. J. Syst. Evol. Microbiol.">
        <title>The Global Catalogue of Microorganisms (GCM) 10K type strain sequencing project: providing services to taxonomists for standard genome sequencing and annotation.</title>
        <authorList>
            <consortium name="The Broad Institute Genomics Platform"/>
            <consortium name="The Broad Institute Genome Sequencing Center for Infectious Disease"/>
            <person name="Wu L."/>
            <person name="Ma J."/>
        </authorList>
    </citation>
    <scope>NUCLEOTIDE SEQUENCE [LARGE SCALE GENOMIC DNA]</scope>
    <source>
        <strain evidence="12">CCUG 49571</strain>
    </source>
</reference>
<dbReference type="EMBL" id="JBHSEP010000004">
    <property type="protein sequence ID" value="MFC4598322.1"/>
    <property type="molecule type" value="Genomic_DNA"/>
</dbReference>
<keyword evidence="12" id="KW-1185">Reference proteome</keyword>
<dbReference type="InterPro" id="IPR041522">
    <property type="entry name" value="CdaR_GGDEF"/>
</dbReference>
<evidence type="ECO:0000256" key="5">
    <source>
        <dbReference type="ARBA" id="ARBA00023015"/>
    </source>
</evidence>
<evidence type="ECO:0000256" key="4">
    <source>
        <dbReference type="ARBA" id="ARBA00022989"/>
    </source>
</evidence>
<evidence type="ECO:0000256" key="7">
    <source>
        <dbReference type="ARBA" id="ARBA00023136"/>
    </source>
</evidence>
<keyword evidence="4 9" id="KW-1133">Transmembrane helix</keyword>
<feature type="domain" description="HTH araC/xylS-type" evidence="10">
    <location>
        <begin position="662"/>
        <end position="760"/>
    </location>
</feature>
<evidence type="ECO:0000256" key="6">
    <source>
        <dbReference type="ARBA" id="ARBA00023125"/>
    </source>
</evidence>
<evidence type="ECO:0000256" key="3">
    <source>
        <dbReference type="ARBA" id="ARBA00022692"/>
    </source>
</evidence>
<keyword evidence="2" id="KW-1003">Cell membrane</keyword>
<name>A0ABV9F8N5_9BACL</name>
<evidence type="ECO:0000256" key="2">
    <source>
        <dbReference type="ARBA" id="ARBA00022475"/>
    </source>
</evidence>
<keyword evidence="6" id="KW-0238">DNA-binding</keyword>
<comment type="caution">
    <text evidence="11">The sequence shown here is derived from an EMBL/GenBank/DDBJ whole genome shotgun (WGS) entry which is preliminary data.</text>
</comment>
<evidence type="ECO:0000313" key="11">
    <source>
        <dbReference type="EMBL" id="MFC4598322.1"/>
    </source>
</evidence>
<dbReference type="InterPro" id="IPR033479">
    <property type="entry name" value="dCache_1"/>
</dbReference>
<dbReference type="PANTHER" id="PTHR43280:SF10">
    <property type="entry name" value="REGULATORY PROTEIN POCR"/>
    <property type="match status" value="1"/>
</dbReference>
<dbReference type="RefSeq" id="WP_378094442.1">
    <property type="nucleotide sequence ID" value="NZ_JBHSEP010000004.1"/>
</dbReference>
<gene>
    <name evidence="11" type="ORF">ACFO3S_08710</name>
</gene>
<feature type="transmembrane region" description="Helical" evidence="9">
    <location>
        <begin position="293"/>
        <end position="315"/>
    </location>
</feature>
<evidence type="ECO:0000313" key="12">
    <source>
        <dbReference type="Proteomes" id="UP001596028"/>
    </source>
</evidence>
<evidence type="ECO:0000256" key="1">
    <source>
        <dbReference type="ARBA" id="ARBA00004651"/>
    </source>
</evidence>
<proteinExistence type="predicted"/>
<dbReference type="InterPro" id="IPR018060">
    <property type="entry name" value="HTH_AraC"/>
</dbReference>
<dbReference type="Pfam" id="PF12833">
    <property type="entry name" value="HTH_18"/>
    <property type="match status" value="1"/>
</dbReference>
<keyword evidence="7 9" id="KW-0472">Membrane</keyword>
<dbReference type="InterPro" id="IPR009057">
    <property type="entry name" value="Homeodomain-like_sf"/>
</dbReference>
<dbReference type="Proteomes" id="UP001596028">
    <property type="component" value="Unassembled WGS sequence"/>
</dbReference>
<keyword evidence="3 9" id="KW-0812">Transmembrane</keyword>
<organism evidence="11 12">
    <name type="scientific">Cohnella hongkongensis</name>
    <dbReference type="NCBI Taxonomy" id="178337"/>
    <lineage>
        <taxon>Bacteria</taxon>
        <taxon>Bacillati</taxon>
        <taxon>Bacillota</taxon>
        <taxon>Bacilli</taxon>
        <taxon>Bacillales</taxon>
        <taxon>Paenibacillaceae</taxon>
        <taxon>Cohnella</taxon>
    </lineage>
</organism>
<dbReference type="Gene3D" id="3.30.450.20">
    <property type="entry name" value="PAS domain"/>
    <property type="match status" value="1"/>
</dbReference>
<comment type="subcellular location">
    <subcellularLocation>
        <location evidence="1">Cell membrane</location>
        <topology evidence="1">Multi-pass membrane protein</topology>
    </subcellularLocation>
</comment>
<dbReference type="Pfam" id="PF17853">
    <property type="entry name" value="GGDEF_2"/>
    <property type="match status" value="1"/>
</dbReference>
<evidence type="ECO:0000256" key="8">
    <source>
        <dbReference type="ARBA" id="ARBA00023163"/>
    </source>
</evidence>
<keyword evidence="5" id="KW-0805">Transcription regulation</keyword>
<dbReference type="SMART" id="SM00342">
    <property type="entry name" value="HTH_ARAC"/>
    <property type="match status" value="1"/>
</dbReference>
<keyword evidence="8" id="KW-0804">Transcription</keyword>
<dbReference type="Pfam" id="PF02743">
    <property type="entry name" value="dCache_1"/>
    <property type="match status" value="1"/>
</dbReference>